<accession>A0A409YYV9</accession>
<evidence type="ECO:0000313" key="3">
    <source>
        <dbReference type="Proteomes" id="UP000284842"/>
    </source>
</evidence>
<dbReference type="AlphaFoldDB" id="A0A409YYV9"/>
<protein>
    <submittedName>
        <fullName evidence="2">Uncharacterized protein</fullName>
    </submittedName>
</protein>
<feature type="non-terminal residue" evidence="2">
    <location>
        <position position="303"/>
    </location>
</feature>
<dbReference type="InParanoid" id="A0A409YYV9"/>
<feature type="compositionally biased region" description="Low complexity" evidence="1">
    <location>
        <begin position="272"/>
        <end position="284"/>
    </location>
</feature>
<dbReference type="EMBL" id="NHTK01000075">
    <property type="protein sequence ID" value="PPR08207.1"/>
    <property type="molecule type" value="Genomic_DNA"/>
</dbReference>
<feature type="region of interest" description="Disordered" evidence="1">
    <location>
        <begin position="272"/>
        <end position="303"/>
    </location>
</feature>
<dbReference type="OrthoDB" id="3004182at2759"/>
<organism evidence="2 3">
    <name type="scientific">Panaeolus cyanescens</name>
    <dbReference type="NCBI Taxonomy" id="181874"/>
    <lineage>
        <taxon>Eukaryota</taxon>
        <taxon>Fungi</taxon>
        <taxon>Dikarya</taxon>
        <taxon>Basidiomycota</taxon>
        <taxon>Agaricomycotina</taxon>
        <taxon>Agaricomycetes</taxon>
        <taxon>Agaricomycetidae</taxon>
        <taxon>Agaricales</taxon>
        <taxon>Agaricineae</taxon>
        <taxon>Galeropsidaceae</taxon>
        <taxon>Panaeolus</taxon>
    </lineage>
</organism>
<keyword evidence="3" id="KW-1185">Reference proteome</keyword>
<evidence type="ECO:0000256" key="1">
    <source>
        <dbReference type="SAM" id="MobiDB-lite"/>
    </source>
</evidence>
<sequence>MLYYIGVPRAIAHIHSHADDIDAYNNWWSDDNVAQYVITSKLSADIFNAVPPADETCGERRTARFIYSFLRSMYGSGDYSSASIEYEKARALRCKSASNVTNYISKWQSAVNLMRAAGHPPDLRQTLQFFAQGLPTFPTSFIILRDSVLMSLNGPDHAIRSFATLVQEPSSVAKFVLQSSDKLKNGKSGTTSSLSLPSNSASTSNTTTGRSRPRHVCGNCSKGHLTEHCYQPGGAMEGKQAEVEMLLKTARMSQKQSSTQANVAANIVSPAAHAATTPSSLSSTQKKATDSKTSSLNNPVIAN</sequence>
<name>A0A409YYV9_9AGAR</name>
<gene>
    <name evidence="2" type="ORF">CVT24_001427</name>
</gene>
<dbReference type="Proteomes" id="UP000284842">
    <property type="component" value="Unassembled WGS sequence"/>
</dbReference>
<feature type="region of interest" description="Disordered" evidence="1">
    <location>
        <begin position="184"/>
        <end position="215"/>
    </location>
</feature>
<dbReference type="STRING" id="181874.A0A409YYV9"/>
<reference evidence="2 3" key="1">
    <citation type="journal article" date="2018" name="Evol. Lett.">
        <title>Horizontal gene cluster transfer increased hallucinogenic mushroom diversity.</title>
        <authorList>
            <person name="Reynolds H.T."/>
            <person name="Vijayakumar V."/>
            <person name="Gluck-Thaler E."/>
            <person name="Korotkin H.B."/>
            <person name="Matheny P.B."/>
            <person name="Slot J.C."/>
        </authorList>
    </citation>
    <scope>NUCLEOTIDE SEQUENCE [LARGE SCALE GENOMIC DNA]</scope>
    <source>
        <strain evidence="2 3">2629</strain>
    </source>
</reference>
<feature type="compositionally biased region" description="Polar residues" evidence="1">
    <location>
        <begin position="291"/>
        <end position="303"/>
    </location>
</feature>
<proteinExistence type="predicted"/>
<feature type="compositionally biased region" description="Low complexity" evidence="1">
    <location>
        <begin position="188"/>
        <end position="210"/>
    </location>
</feature>
<comment type="caution">
    <text evidence="2">The sequence shown here is derived from an EMBL/GenBank/DDBJ whole genome shotgun (WGS) entry which is preliminary data.</text>
</comment>
<evidence type="ECO:0000313" key="2">
    <source>
        <dbReference type="EMBL" id="PPR08207.1"/>
    </source>
</evidence>